<dbReference type="NCBIfam" id="TIGR01730">
    <property type="entry name" value="RND_mfp"/>
    <property type="match status" value="1"/>
</dbReference>
<dbReference type="PANTHER" id="PTHR30469">
    <property type="entry name" value="MULTIDRUG RESISTANCE PROTEIN MDTA"/>
    <property type="match status" value="1"/>
</dbReference>
<name>A0A5P6N7K4_9SPHN</name>
<dbReference type="Pfam" id="PF25973">
    <property type="entry name" value="BSH_CzcB"/>
    <property type="match status" value="1"/>
</dbReference>
<proteinExistence type="inferred from homology"/>
<dbReference type="AlphaFoldDB" id="A0A5P6N7K4"/>
<accession>A0A5P6N7K4</accession>
<keyword evidence="2" id="KW-0175">Coiled coil</keyword>
<dbReference type="GO" id="GO:1990281">
    <property type="term" value="C:efflux pump complex"/>
    <property type="evidence" value="ECO:0007669"/>
    <property type="project" value="TreeGrafter"/>
</dbReference>
<comment type="similarity">
    <text evidence="1">Belongs to the membrane fusion protein (MFP) (TC 8.A.1) family.</text>
</comment>
<dbReference type="EMBL" id="CP032228">
    <property type="protein sequence ID" value="QFI61991.1"/>
    <property type="molecule type" value="Genomic_DNA"/>
</dbReference>
<dbReference type="Gene3D" id="2.40.50.100">
    <property type="match status" value="1"/>
</dbReference>
<evidence type="ECO:0000313" key="6">
    <source>
        <dbReference type="Proteomes" id="UP000325385"/>
    </source>
</evidence>
<dbReference type="Proteomes" id="UP000325385">
    <property type="component" value="Chromosome"/>
</dbReference>
<dbReference type="Gene3D" id="2.40.420.20">
    <property type="match status" value="1"/>
</dbReference>
<sequence length="378" mass="39812">MAGRTIGRPIVKHTLALFGSAFLLAGCSETEKPPEPRPVAWVEVGASETTSDDQVTFPARVRAEQRASLSFEVGGTLTSVRAEIGDRVGRGAVVATLDSATYRFNAASADAQVVETRARLARARQEAERQRALFAEGATSETRLETADAEVNSLEALLDAGQAQAGSARETLSDTRLRAPFSGRVARRIVEPGTQVSPGQPVLELDGFGTEVVFSVPGTLRDRLATGQSVEVLRPGRDVPALAATITEISSRGSGPGAFEIVARVMAGEGTIEPGEVAEVRLSRDAGNEEPRPQSATYAIPLTAIMPTGPDRGEVWVVDTQTDKVSARTIRFEAASENRVTVTSGLKSGDVVVSKGAAFLQTGERVSLIGAGARRFAS</sequence>
<dbReference type="InterPro" id="IPR058627">
    <property type="entry name" value="MdtA-like_C"/>
</dbReference>
<evidence type="ECO:0000259" key="4">
    <source>
        <dbReference type="Pfam" id="PF25973"/>
    </source>
</evidence>
<dbReference type="GO" id="GO:0015562">
    <property type="term" value="F:efflux transmembrane transporter activity"/>
    <property type="evidence" value="ECO:0007669"/>
    <property type="project" value="TreeGrafter"/>
</dbReference>
<feature type="coiled-coil region" evidence="2">
    <location>
        <begin position="106"/>
        <end position="164"/>
    </location>
</feature>
<reference evidence="6" key="1">
    <citation type="submission" date="2018-09" db="EMBL/GenBank/DDBJ databases">
        <title>Nocardia yunnanensis sp. nov., an actinomycete isolated from a soil sample.</title>
        <authorList>
            <person name="Zhang J."/>
        </authorList>
    </citation>
    <scope>NUCLEOTIDE SEQUENCE [LARGE SCALE GENOMIC DNA]</scope>
    <source>
        <strain evidence="6">21-3</strain>
    </source>
</reference>
<dbReference type="SUPFAM" id="SSF111369">
    <property type="entry name" value="HlyD-like secretion proteins"/>
    <property type="match status" value="1"/>
</dbReference>
<feature type="domain" description="Multidrug resistance protein MdtA-like C-terminal permuted SH3" evidence="3">
    <location>
        <begin position="300"/>
        <end position="356"/>
    </location>
</feature>
<feature type="domain" description="CzcB-like barrel-sandwich hybrid" evidence="4">
    <location>
        <begin position="70"/>
        <end position="203"/>
    </location>
</feature>
<evidence type="ECO:0000256" key="1">
    <source>
        <dbReference type="ARBA" id="ARBA00009477"/>
    </source>
</evidence>
<gene>
    <name evidence="5" type="ORF">D0Y83_00855</name>
</gene>
<evidence type="ECO:0000259" key="3">
    <source>
        <dbReference type="Pfam" id="PF25967"/>
    </source>
</evidence>
<dbReference type="Gene3D" id="1.10.287.470">
    <property type="entry name" value="Helix hairpin bin"/>
    <property type="match status" value="1"/>
</dbReference>
<evidence type="ECO:0000256" key="2">
    <source>
        <dbReference type="SAM" id="Coils"/>
    </source>
</evidence>
<dbReference type="Pfam" id="PF25967">
    <property type="entry name" value="RND-MFP_C"/>
    <property type="match status" value="1"/>
</dbReference>
<dbReference type="PROSITE" id="PS51257">
    <property type="entry name" value="PROKAR_LIPOPROTEIN"/>
    <property type="match status" value="1"/>
</dbReference>
<dbReference type="InterPro" id="IPR006143">
    <property type="entry name" value="RND_pump_MFP"/>
</dbReference>
<evidence type="ECO:0000313" key="5">
    <source>
        <dbReference type="EMBL" id="QFI61991.1"/>
    </source>
</evidence>
<organism evidence="5 6">
    <name type="scientific">Qipengyuania flava</name>
    <dbReference type="NCBI Taxonomy" id="192812"/>
    <lineage>
        <taxon>Bacteria</taxon>
        <taxon>Pseudomonadati</taxon>
        <taxon>Pseudomonadota</taxon>
        <taxon>Alphaproteobacteria</taxon>
        <taxon>Sphingomonadales</taxon>
        <taxon>Erythrobacteraceae</taxon>
        <taxon>Qipengyuania</taxon>
    </lineage>
</organism>
<dbReference type="InterPro" id="IPR058647">
    <property type="entry name" value="BSH_CzcB-like"/>
</dbReference>
<protein>
    <submittedName>
        <fullName evidence="5">Efflux RND transporter periplasmic adaptor subunit</fullName>
    </submittedName>
</protein>
<dbReference type="PANTHER" id="PTHR30469:SF15">
    <property type="entry name" value="HLYD FAMILY OF SECRETION PROTEINS"/>
    <property type="match status" value="1"/>
</dbReference>